<dbReference type="Pfam" id="PF10324">
    <property type="entry name" value="7TM_GPCR_Srw"/>
    <property type="match status" value="1"/>
</dbReference>
<keyword evidence="5 6" id="KW-0472">Membrane</keyword>
<feature type="domain" description="G-protein coupled receptors family 1 profile" evidence="7">
    <location>
        <begin position="63"/>
        <end position="361"/>
    </location>
</feature>
<dbReference type="PROSITE" id="PS50262">
    <property type="entry name" value="G_PROTEIN_RECEP_F1_2"/>
    <property type="match status" value="1"/>
</dbReference>
<dbReference type="GeneID" id="115882502"/>
<evidence type="ECO:0000256" key="4">
    <source>
        <dbReference type="ARBA" id="ARBA00022989"/>
    </source>
</evidence>
<feature type="transmembrane region" description="Helical" evidence="6">
    <location>
        <begin position="48"/>
        <end position="70"/>
    </location>
</feature>
<protein>
    <submittedName>
        <fullName evidence="9">Sex peptide receptor-like</fullName>
    </submittedName>
</protein>
<dbReference type="InterPro" id="IPR000276">
    <property type="entry name" value="GPCR_Rhodpsn"/>
</dbReference>
<dbReference type="PANTHER" id="PTHR46273:SF4">
    <property type="entry name" value="AT19640P"/>
    <property type="match status" value="1"/>
</dbReference>
<dbReference type="Gene3D" id="1.20.1070.10">
    <property type="entry name" value="Rhodopsin 7-helix transmembrane proteins"/>
    <property type="match status" value="1"/>
</dbReference>
<dbReference type="InParanoid" id="A0A6J2XZG4"/>
<dbReference type="FunCoup" id="A0A6J2XZG4">
    <property type="interactions" value="64"/>
</dbReference>
<dbReference type="RefSeq" id="XP_030756446.1">
    <property type="nucleotide sequence ID" value="XM_030900586.1"/>
</dbReference>
<dbReference type="GO" id="GO:0005886">
    <property type="term" value="C:plasma membrane"/>
    <property type="evidence" value="ECO:0007669"/>
    <property type="project" value="TreeGrafter"/>
</dbReference>
<keyword evidence="3 6" id="KW-0812">Transmembrane</keyword>
<comment type="subcellular location">
    <subcellularLocation>
        <location evidence="1">Membrane</location>
    </subcellularLocation>
</comment>
<accession>A0A6J2XZG4</accession>
<evidence type="ECO:0000256" key="6">
    <source>
        <dbReference type="SAM" id="Phobius"/>
    </source>
</evidence>
<evidence type="ECO:0000256" key="2">
    <source>
        <dbReference type="ARBA" id="ARBA00010663"/>
    </source>
</evidence>
<name>A0A6J2XZG4_SITOR</name>
<dbReference type="CDD" id="cd14978">
    <property type="entry name" value="7tmA_FMRFamide_R-like"/>
    <property type="match status" value="1"/>
</dbReference>
<dbReference type="KEGG" id="soy:115882502"/>
<feature type="transmembrane region" description="Helical" evidence="6">
    <location>
        <begin position="170"/>
        <end position="191"/>
    </location>
</feature>
<comment type="similarity">
    <text evidence="2">Belongs to the G-protein coupled receptor 1 family.</text>
</comment>
<dbReference type="InterPro" id="IPR017452">
    <property type="entry name" value="GPCR_Rhodpsn_7TM"/>
</dbReference>
<dbReference type="InterPro" id="IPR053219">
    <property type="entry name" value="GPCR_Dmsr-1"/>
</dbReference>
<evidence type="ECO:0000313" key="8">
    <source>
        <dbReference type="Proteomes" id="UP000504635"/>
    </source>
</evidence>
<dbReference type="OrthoDB" id="5864054at2759"/>
<feature type="transmembrane region" description="Helical" evidence="6">
    <location>
        <begin position="348"/>
        <end position="368"/>
    </location>
</feature>
<dbReference type="SUPFAM" id="SSF81321">
    <property type="entry name" value="Family A G protein-coupled receptor-like"/>
    <property type="match status" value="1"/>
</dbReference>
<evidence type="ECO:0000256" key="3">
    <source>
        <dbReference type="ARBA" id="ARBA00022692"/>
    </source>
</evidence>
<dbReference type="PANTHER" id="PTHR46273">
    <property type="entry name" value="MYOSUPPRESSIN RECEPTOR 1, ISOFORM B-RELATED"/>
    <property type="match status" value="1"/>
</dbReference>
<keyword evidence="4 6" id="KW-1133">Transmembrane helix</keyword>
<dbReference type="Proteomes" id="UP000504635">
    <property type="component" value="Unplaced"/>
</dbReference>
<proteinExistence type="inferred from homology"/>
<dbReference type="InterPro" id="IPR019427">
    <property type="entry name" value="7TM_GPCR_serpentine_rcpt_Srw"/>
</dbReference>
<evidence type="ECO:0000313" key="9">
    <source>
        <dbReference type="RefSeq" id="XP_030756446.1"/>
    </source>
</evidence>
<dbReference type="GO" id="GO:0008528">
    <property type="term" value="F:G protein-coupled peptide receptor activity"/>
    <property type="evidence" value="ECO:0007669"/>
    <property type="project" value="InterPro"/>
</dbReference>
<feature type="transmembrane region" description="Helical" evidence="6">
    <location>
        <begin position="82"/>
        <end position="103"/>
    </location>
</feature>
<sequence length="408" mass="47619">MVTDRFGYRTSGYEDYTDMNHTLPPTFEMTNYSYCDLEDFRTHYQKHIHGYLSLTVCIFGSLANIFNICVLRTKHMRSPTNYILTGLAIADLLVMLEYIPFTIHRNLPPNPLYYSHFSYSWAIYYKFHASFTLILHFIACCLTILLAIWRYVFVSRLQASKICSDETTTVICIMLTYLACSLVCCPMIPFLKIITYEQRCDRTGIIIENKDSYKYNSSEFYNYTIYLLSPNDPLKLSVWVYSVLLKLVPCALLTVLSYKIISALIETRRRRLKLLGCNMEAMEKNTKSHTIQLYKENQSDRTTKMLLAVLILFLVTEFPQGILGQISALKGDVFLKECYNSLGEIMDILALINSSINFILYCTMSRQFRVTFEEMFRIKAITNWFYMKRTSNRNLQEEHAVETKTSLV</sequence>
<dbReference type="AlphaFoldDB" id="A0A6J2XZG4"/>
<feature type="transmembrane region" description="Helical" evidence="6">
    <location>
        <begin position="238"/>
        <end position="261"/>
    </location>
</feature>
<gene>
    <name evidence="9" type="primary">LOC115882502</name>
</gene>
<keyword evidence="8" id="KW-1185">Reference proteome</keyword>
<evidence type="ECO:0000259" key="7">
    <source>
        <dbReference type="PROSITE" id="PS50262"/>
    </source>
</evidence>
<dbReference type="PRINTS" id="PR00237">
    <property type="entry name" value="GPCRRHODOPSN"/>
</dbReference>
<organism evidence="8 9">
    <name type="scientific">Sitophilus oryzae</name>
    <name type="common">Rice weevil</name>
    <name type="synonym">Curculio oryzae</name>
    <dbReference type="NCBI Taxonomy" id="7048"/>
    <lineage>
        <taxon>Eukaryota</taxon>
        <taxon>Metazoa</taxon>
        <taxon>Ecdysozoa</taxon>
        <taxon>Arthropoda</taxon>
        <taxon>Hexapoda</taxon>
        <taxon>Insecta</taxon>
        <taxon>Pterygota</taxon>
        <taxon>Neoptera</taxon>
        <taxon>Endopterygota</taxon>
        <taxon>Coleoptera</taxon>
        <taxon>Polyphaga</taxon>
        <taxon>Cucujiformia</taxon>
        <taxon>Curculionidae</taxon>
        <taxon>Dryophthorinae</taxon>
        <taxon>Sitophilus</taxon>
    </lineage>
</organism>
<reference evidence="9" key="1">
    <citation type="submission" date="2025-08" db="UniProtKB">
        <authorList>
            <consortium name="RefSeq"/>
        </authorList>
    </citation>
    <scope>IDENTIFICATION</scope>
    <source>
        <tissue evidence="9">Gonads</tissue>
    </source>
</reference>
<feature type="transmembrane region" description="Helical" evidence="6">
    <location>
        <begin position="305"/>
        <end position="328"/>
    </location>
</feature>
<evidence type="ECO:0000256" key="5">
    <source>
        <dbReference type="ARBA" id="ARBA00023136"/>
    </source>
</evidence>
<evidence type="ECO:0000256" key="1">
    <source>
        <dbReference type="ARBA" id="ARBA00004370"/>
    </source>
</evidence>
<feature type="transmembrane region" description="Helical" evidence="6">
    <location>
        <begin position="123"/>
        <end position="149"/>
    </location>
</feature>